<dbReference type="InterPro" id="IPR053183">
    <property type="entry name" value="ASL1"/>
</dbReference>
<feature type="signal peptide" evidence="1">
    <location>
        <begin position="1"/>
        <end position="19"/>
    </location>
</feature>
<accession>A0AA88XXS3</accession>
<gene>
    <name evidence="3" type="ORF">FSP39_022340</name>
</gene>
<dbReference type="PANTHER" id="PTHR34154:SF3">
    <property type="entry name" value="ALKALI-SENSITIVE LINKAGE PROTEIN 1"/>
    <property type="match status" value="1"/>
</dbReference>
<keyword evidence="1" id="KW-0732">Signal</keyword>
<protein>
    <recommendedName>
        <fullName evidence="2">Asl1-like glycosyl hydrolase catalytic domain-containing protein</fullName>
    </recommendedName>
</protein>
<evidence type="ECO:0000313" key="4">
    <source>
        <dbReference type="Proteomes" id="UP001186944"/>
    </source>
</evidence>
<reference evidence="3" key="1">
    <citation type="submission" date="2019-08" db="EMBL/GenBank/DDBJ databases">
        <title>The improved chromosome-level genome for the pearl oyster Pinctada fucata martensii using PacBio sequencing and Hi-C.</title>
        <authorList>
            <person name="Zheng Z."/>
        </authorList>
    </citation>
    <scope>NUCLEOTIDE SEQUENCE</scope>
    <source>
        <strain evidence="3">ZZ-2019</strain>
        <tissue evidence="3">Adductor muscle</tissue>
    </source>
</reference>
<name>A0AA88XXS3_PINIB</name>
<evidence type="ECO:0000259" key="2">
    <source>
        <dbReference type="Pfam" id="PF11790"/>
    </source>
</evidence>
<dbReference type="Pfam" id="PF11790">
    <property type="entry name" value="Glyco_hydro_cc"/>
    <property type="match status" value="1"/>
</dbReference>
<dbReference type="AlphaFoldDB" id="A0AA88XXS3"/>
<dbReference type="Proteomes" id="UP001186944">
    <property type="component" value="Unassembled WGS sequence"/>
</dbReference>
<dbReference type="SUPFAM" id="SSF51445">
    <property type="entry name" value="(Trans)glycosidases"/>
    <property type="match status" value="1"/>
</dbReference>
<feature type="chain" id="PRO_5041659021" description="Asl1-like glycosyl hydrolase catalytic domain-containing protein" evidence="1">
    <location>
        <begin position="20"/>
        <end position="268"/>
    </location>
</feature>
<sequence length="268" mass="30894">MRSLGWLLVCFLSIQYAYSAGSGKKGVALNPSGYHCNDINAFTNIHWWYDWAETPWYHTNNHCHVNQRSGRVPMVWGWRRNIDYPMHLPHDSNTVLLFNEPNFRAQANLPAAEAARIWKNEIQPKLGGKTLVGPAAALCGSKAQCYDNSYEWFTEFFQHCSGCKVDYIATHAYFCNADQTMDMLQRLWNMFHKPIWLTEFACPQSNSVDQQLNYMKQVLPRLEAAHYVAKYAWFTTRTHGDGWITSAASLLDQHSSTLTTLGNYYNNF</sequence>
<evidence type="ECO:0000313" key="3">
    <source>
        <dbReference type="EMBL" id="KAK3093964.1"/>
    </source>
</evidence>
<keyword evidence="4" id="KW-1185">Reference proteome</keyword>
<dbReference type="InterPro" id="IPR017853">
    <property type="entry name" value="GH"/>
</dbReference>
<dbReference type="Gene3D" id="3.20.20.80">
    <property type="entry name" value="Glycosidases"/>
    <property type="match status" value="1"/>
</dbReference>
<dbReference type="InterPro" id="IPR024655">
    <property type="entry name" value="Asl1_glyco_hydro_catalytic"/>
</dbReference>
<dbReference type="EMBL" id="VSWD01000009">
    <property type="protein sequence ID" value="KAK3093964.1"/>
    <property type="molecule type" value="Genomic_DNA"/>
</dbReference>
<evidence type="ECO:0000256" key="1">
    <source>
        <dbReference type="SAM" id="SignalP"/>
    </source>
</evidence>
<comment type="caution">
    <text evidence="3">The sequence shown here is derived from an EMBL/GenBank/DDBJ whole genome shotgun (WGS) entry which is preliminary data.</text>
</comment>
<organism evidence="3 4">
    <name type="scientific">Pinctada imbricata</name>
    <name type="common">Atlantic pearl-oyster</name>
    <name type="synonym">Pinctada martensii</name>
    <dbReference type="NCBI Taxonomy" id="66713"/>
    <lineage>
        <taxon>Eukaryota</taxon>
        <taxon>Metazoa</taxon>
        <taxon>Spiralia</taxon>
        <taxon>Lophotrochozoa</taxon>
        <taxon>Mollusca</taxon>
        <taxon>Bivalvia</taxon>
        <taxon>Autobranchia</taxon>
        <taxon>Pteriomorphia</taxon>
        <taxon>Pterioida</taxon>
        <taxon>Pterioidea</taxon>
        <taxon>Pteriidae</taxon>
        <taxon>Pinctada</taxon>
    </lineage>
</organism>
<dbReference type="PANTHER" id="PTHR34154">
    <property type="entry name" value="ALKALI-SENSITIVE LINKAGE PROTEIN 1"/>
    <property type="match status" value="1"/>
</dbReference>
<feature type="domain" description="Asl1-like glycosyl hydrolase catalytic" evidence="2">
    <location>
        <begin position="38"/>
        <end position="265"/>
    </location>
</feature>
<proteinExistence type="predicted"/>